<organism evidence="2">
    <name type="scientific">Rhipicephalus zambeziensis</name>
    <dbReference type="NCBI Taxonomy" id="60191"/>
    <lineage>
        <taxon>Eukaryota</taxon>
        <taxon>Metazoa</taxon>
        <taxon>Ecdysozoa</taxon>
        <taxon>Arthropoda</taxon>
        <taxon>Chelicerata</taxon>
        <taxon>Arachnida</taxon>
        <taxon>Acari</taxon>
        <taxon>Parasitiformes</taxon>
        <taxon>Ixodida</taxon>
        <taxon>Ixodoidea</taxon>
        <taxon>Ixodidae</taxon>
        <taxon>Rhipicephalinae</taxon>
        <taxon>Rhipicephalus</taxon>
        <taxon>Rhipicephalus</taxon>
    </lineage>
</organism>
<protein>
    <recommendedName>
        <fullName evidence="3">Tick transposon</fullName>
    </recommendedName>
</protein>
<evidence type="ECO:0000256" key="1">
    <source>
        <dbReference type="SAM" id="SignalP"/>
    </source>
</evidence>
<sequence>MPNCFSVCFLESFVSLIITLQKYLFESTCKTEVKEWLPRLPHYQRSGVPILTVERQAVVAKHGFIRPVLQTPDFIVRPTFPIDVTGIKKPQLTRAAGTDCGPTVAAFPFGHSSIQRRLDSMQLAHSNQSRRCDVCKKTPRLRPESDTGQILVFTRCPLMLMSRRLIFQVHDEFVEKKKETQGEKNAVVEHS</sequence>
<evidence type="ECO:0008006" key="3">
    <source>
        <dbReference type="Google" id="ProtNLM"/>
    </source>
</evidence>
<accession>A0A224YEG4</accession>
<evidence type="ECO:0000313" key="2">
    <source>
        <dbReference type="EMBL" id="MAA12811.1"/>
    </source>
</evidence>
<proteinExistence type="predicted"/>
<feature type="signal peptide" evidence="1">
    <location>
        <begin position="1"/>
        <end position="19"/>
    </location>
</feature>
<feature type="chain" id="PRO_5013393393" description="Tick transposon" evidence="1">
    <location>
        <begin position="20"/>
        <end position="191"/>
    </location>
</feature>
<dbReference type="AlphaFoldDB" id="A0A224YEG4"/>
<name>A0A224YEG4_9ACAR</name>
<reference evidence="2" key="1">
    <citation type="journal article" date="2017" name="Parasit. Vectors">
        <title>Sialotranscriptomics of Rhipicephalus zambeziensis reveals intricate expression profiles of secretory proteins and suggests tight temporal transcriptional regulation during blood-feeding.</title>
        <authorList>
            <person name="de Castro M.H."/>
            <person name="de Klerk D."/>
            <person name="Pienaar R."/>
            <person name="Rees D.J.G."/>
            <person name="Mans B.J."/>
        </authorList>
    </citation>
    <scope>NUCLEOTIDE SEQUENCE</scope>
    <source>
        <tissue evidence="2">Salivary glands</tissue>
    </source>
</reference>
<keyword evidence="1" id="KW-0732">Signal</keyword>
<dbReference type="EMBL" id="GFPF01001665">
    <property type="protein sequence ID" value="MAA12811.1"/>
    <property type="molecule type" value="Transcribed_RNA"/>
</dbReference>